<dbReference type="Proteomes" id="UP001500432">
    <property type="component" value="Unassembled WGS sequence"/>
</dbReference>
<gene>
    <name evidence="1" type="ORF">GCM10009849_33240</name>
</gene>
<comment type="caution">
    <text evidence="1">The sequence shown here is derived from an EMBL/GenBank/DDBJ whole genome shotgun (WGS) entry which is preliminary data.</text>
</comment>
<proteinExistence type="predicted"/>
<reference evidence="2" key="1">
    <citation type="journal article" date="2019" name="Int. J. Syst. Evol. Microbiol.">
        <title>The Global Catalogue of Microorganisms (GCM) 10K type strain sequencing project: providing services to taxonomists for standard genome sequencing and annotation.</title>
        <authorList>
            <consortium name="The Broad Institute Genomics Platform"/>
            <consortium name="The Broad Institute Genome Sequencing Center for Infectious Disease"/>
            <person name="Wu L."/>
            <person name="Ma J."/>
        </authorList>
    </citation>
    <scope>NUCLEOTIDE SEQUENCE [LARGE SCALE GENOMIC DNA]</scope>
    <source>
        <strain evidence="2">JCM 16034</strain>
    </source>
</reference>
<accession>A0ABP5NU20</accession>
<keyword evidence="2" id="KW-1185">Reference proteome</keyword>
<evidence type="ECO:0000313" key="2">
    <source>
        <dbReference type="Proteomes" id="UP001500432"/>
    </source>
</evidence>
<dbReference type="EMBL" id="BAAAQW010000012">
    <property type="protein sequence ID" value="GAA2202918.1"/>
    <property type="molecule type" value="Genomic_DNA"/>
</dbReference>
<sequence length="82" mass="9008">MSGSPLARGEGRTTALAAVRSSLTAARAYLRGVMGADAYEKYLEHHRAETAAGRCDHAAMTEREFWRDHADRQDANPQGRCC</sequence>
<name>A0ABP5NU20_9MICC</name>
<dbReference type="Pfam" id="PF04328">
    <property type="entry name" value="Sel_put"/>
    <property type="match status" value="1"/>
</dbReference>
<organism evidence="1 2">
    <name type="scientific">Sinomonas flava</name>
    <dbReference type="NCBI Taxonomy" id="496857"/>
    <lineage>
        <taxon>Bacteria</taxon>
        <taxon>Bacillati</taxon>
        <taxon>Actinomycetota</taxon>
        <taxon>Actinomycetes</taxon>
        <taxon>Micrococcales</taxon>
        <taxon>Micrococcaceae</taxon>
        <taxon>Sinomonas</taxon>
    </lineage>
</organism>
<evidence type="ECO:0008006" key="3">
    <source>
        <dbReference type="Google" id="ProtNLM"/>
    </source>
</evidence>
<protein>
    <recommendedName>
        <fullName evidence="3">YbdD/YjiX family protein</fullName>
    </recommendedName>
</protein>
<dbReference type="InterPro" id="IPR007423">
    <property type="entry name" value="Sel_put"/>
</dbReference>
<dbReference type="RefSeq" id="WP_344300920.1">
    <property type="nucleotide sequence ID" value="NZ_BAAAQW010000012.1"/>
</dbReference>
<evidence type="ECO:0000313" key="1">
    <source>
        <dbReference type="EMBL" id="GAA2202918.1"/>
    </source>
</evidence>